<evidence type="ECO:0000259" key="1">
    <source>
        <dbReference type="PROSITE" id="PS50042"/>
    </source>
</evidence>
<feature type="non-terminal residue" evidence="2">
    <location>
        <position position="1"/>
    </location>
</feature>
<dbReference type="AlphaFoldDB" id="A0ABD0L018"/>
<evidence type="ECO:0000313" key="2">
    <source>
        <dbReference type="EMBL" id="KAK7492851.1"/>
    </source>
</evidence>
<dbReference type="PANTHER" id="PTHR23011">
    <property type="entry name" value="CYCLIC NUCLEOTIDE-BINDING DOMAIN CONTAINING PROTEIN"/>
    <property type="match status" value="1"/>
</dbReference>
<dbReference type="PANTHER" id="PTHR23011:SF28">
    <property type="entry name" value="CYCLIC NUCLEOTIDE-BINDING DOMAIN CONTAINING PROTEIN"/>
    <property type="match status" value="1"/>
</dbReference>
<protein>
    <recommendedName>
        <fullName evidence="1">Cyclic nucleotide-binding domain-containing protein</fullName>
    </recommendedName>
</protein>
<dbReference type="InterPro" id="IPR000595">
    <property type="entry name" value="cNMP-bd_dom"/>
</dbReference>
<reference evidence="2 3" key="1">
    <citation type="journal article" date="2023" name="Sci. Data">
        <title>Genome assembly of the Korean intertidal mud-creeper Batillaria attramentaria.</title>
        <authorList>
            <person name="Patra A.K."/>
            <person name="Ho P.T."/>
            <person name="Jun S."/>
            <person name="Lee S.J."/>
            <person name="Kim Y."/>
            <person name="Won Y.J."/>
        </authorList>
    </citation>
    <scope>NUCLEOTIDE SEQUENCE [LARGE SCALE GENOMIC DNA]</scope>
    <source>
        <strain evidence="2">Wonlab-2016</strain>
    </source>
</reference>
<keyword evidence="3" id="KW-1185">Reference proteome</keyword>
<dbReference type="SUPFAM" id="SSF51206">
    <property type="entry name" value="cAMP-binding domain-like"/>
    <property type="match status" value="2"/>
</dbReference>
<dbReference type="InterPro" id="IPR014710">
    <property type="entry name" value="RmlC-like_jellyroll"/>
</dbReference>
<feature type="domain" description="Cyclic nucleotide-binding" evidence="1">
    <location>
        <begin position="1"/>
        <end position="62"/>
    </location>
</feature>
<comment type="caution">
    <text evidence="2">The sequence shown here is derived from an EMBL/GenBank/DDBJ whole genome shotgun (WGS) entry which is preliminary data.</text>
</comment>
<dbReference type="InterPro" id="IPR018490">
    <property type="entry name" value="cNMP-bd_dom_sf"/>
</dbReference>
<dbReference type="EMBL" id="JACVVK020000099">
    <property type="protein sequence ID" value="KAK7492851.1"/>
    <property type="molecule type" value="Genomic_DNA"/>
</dbReference>
<dbReference type="Gene3D" id="2.60.120.10">
    <property type="entry name" value="Jelly Rolls"/>
    <property type="match status" value="1"/>
</dbReference>
<name>A0ABD0L018_9CAEN</name>
<proteinExistence type="predicted"/>
<sequence>VERKRVIIRQGHWAENWYFIVTGQALVSELHSSGDTTRVNQNLLTRGMSFGLLVVRKEDYPKVFETEVWYGNRLIPQHIYFLKDLEFMKFWPWEKLLNYPAQCYQYYSPKDRVLVRDSTKSEWIYIIKSGICIVYMLIDSTRASWRDLQLALSNPFIDIDQWPGLLHLPLVVICHQDTF</sequence>
<gene>
    <name evidence="2" type="ORF">BaRGS_00015989</name>
</gene>
<organism evidence="2 3">
    <name type="scientific">Batillaria attramentaria</name>
    <dbReference type="NCBI Taxonomy" id="370345"/>
    <lineage>
        <taxon>Eukaryota</taxon>
        <taxon>Metazoa</taxon>
        <taxon>Spiralia</taxon>
        <taxon>Lophotrochozoa</taxon>
        <taxon>Mollusca</taxon>
        <taxon>Gastropoda</taxon>
        <taxon>Caenogastropoda</taxon>
        <taxon>Sorbeoconcha</taxon>
        <taxon>Cerithioidea</taxon>
        <taxon>Batillariidae</taxon>
        <taxon>Batillaria</taxon>
    </lineage>
</organism>
<evidence type="ECO:0000313" key="3">
    <source>
        <dbReference type="Proteomes" id="UP001519460"/>
    </source>
</evidence>
<dbReference type="Proteomes" id="UP001519460">
    <property type="component" value="Unassembled WGS sequence"/>
</dbReference>
<accession>A0ABD0L018</accession>
<dbReference type="PROSITE" id="PS50042">
    <property type="entry name" value="CNMP_BINDING_3"/>
    <property type="match status" value="1"/>
</dbReference>